<gene>
    <name evidence="2" type="ORF">MCOS_LOCUS5093</name>
</gene>
<dbReference type="Proteomes" id="UP000267029">
    <property type="component" value="Unassembled WGS sequence"/>
</dbReference>
<dbReference type="EMBL" id="UXSR01003421">
    <property type="protein sequence ID" value="VDD79090.1"/>
    <property type="molecule type" value="Genomic_DNA"/>
</dbReference>
<protein>
    <submittedName>
        <fullName evidence="2">Uncharacterized protein</fullName>
    </submittedName>
</protein>
<accession>A0A3P6HDW8</accession>
<evidence type="ECO:0000313" key="2">
    <source>
        <dbReference type="EMBL" id="VDD79090.1"/>
    </source>
</evidence>
<evidence type="ECO:0000256" key="1">
    <source>
        <dbReference type="SAM" id="MobiDB-lite"/>
    </source>
</evidence>
<organism evidence="2 3">
    <name type="scientific">Mesocestoides corti</name>
    <name type="common">Flatworm</name>
    <dbReference type="NCBI Taxonomy" id="53468"/>
    <lineage>
        <taxon>Eukaryota</taxon>
        <taxon>Metazoa</taxon>
        <taxon>Spiralia</taxon>
        <taxon>Lophotrochozoa</taxon>
        <taxon>Platyhelminthes</taxon>
        <taxon>Cestoda</taxon>
        <taxon>Eucestoda</taxon>
        <taxon>Cyclophyllidea</taxon>
        <taxon>Mesocestoididae</taxon>
        <taxon>Mesocestoides</taxon>
    </lineage>
</organism>
<feature type="region of interest" description="Disordered" evidence="1">
    <location>
        <begin position="1"/>
        <end position="51"/>
    </location>
</feature>
<evidence type="ECO:0000313" key="3">
    <source>
        <dbReference type="Proteomes" id="UP000267029"/>
    </source>
</evidence>
<proteinExistence type="predicted"/>
<reference evidence="2 3" key="1">
    <citation type="submission" date="2018-10" db="EMBL/GenBank/DDBJ databases">
        <authorList>
            <consortium name="Pathogen Informatics"/>
        </authorList>
    </citation>
    <scope>NUCLEOTIDE SEQUENCE [LARGE SCALE GENOMIC DNA]</scope>
</reference>
<name>A0A3P6HDW8_MESCO</name>
<sequence>MFTASGVALQSGLTASGHSPLEKPTFQRRRGRAVGAATGLPSPMAVQATKR</sequence>
<dbReference type="AlphaFoldDB" id="A0A3P6HDW8"/>
<keyword evidence="3" id="KW-1185">Reference proteome</keyword>